<dbReference type="Proteomes" id="UP000005666">
    <property type="component" value="Chromosome 5"/>
</dbReference>
<feature type="region of interest" description="Disordered" evidence="1">
    <location>
        <begin position="1"/>
        <end position="31"/>
    </location>
</feature>
<dbReference type="RefSeq" id="XP_003685610.1">
    <property type="nucleotide sequence ID" value="XM_003685562.1"/>
</dbReference>
<dbReference type="KEGG" id="tpf:TPHA_0E00810"/>
<organism evidence="2 3">
    <name type="scientific">Tetrapisispora phaffii (strain ATCC 24235 / CBS 4417 / NBRC 1672 / NRRL Y-8282 / UCD 70-5)</name>
    <name type="common">Yeast</name>
    <name type="synonym">Fabospora phaffii</name>
    <dbReference type="NCBI Taxonomy" id="1071381"/>
    <lineage>
        <taxon>Eukaryota</taxon>
        <taxon>Fungi</taxon>
        <taxon>Dikarya</taxon>
        <taxon>Ascomycota</taxon>
        <taxon>Saccharomycotina</taxon>
        <taxon>Saccharomycetes</taxon>
        <taxon>Saccharomycetales</taxon>
        <taxon>Saccharomycetaceae</taxon>
        <taxon>Tetrapisispora</taxon>
    </lineage>
</organism>
<dbReference type="EMBL" id="HE612860">
    <property type="protein sequence ID" value="CCE63176.1"/>
    <property type="molecule type" value="Genomic_DNA"/>
</dbReference>
<name>G8BTE8_TETPH</name>
<gene>
    <name evidence="2" type="primary">TPHA0E00810</name>
    <name evidence="2" type="ordered locus">TPHA_0E00810</name>
</gene>
<keyword evidence="3" id="KW-1185">Reference proteome</keyword>
<accession>G8BTE8</accession>
<protein>
    <submittedName>
        <fullName evidence="2">Uncharacterized protein</fullName>
    </submittedName>
</protein>
<evidence type="ECO:0000256" key="1">
    <source>
        <dbReference type="SAM" id="MobiDB-lite"/>
    </source>
</evidence>
<dbReference type="HOGENOM" id="CLU_1826594_0_0_1"/>
<evidence type="ECO:0000313" key="2">
    <source>
        <dbReference type="EMBL" id="CCE63176.1"/>
    </source>
</evidence>
<feature type="compositionally biased region" description="Basic and acidic residues" evidence="1">
    <location>
        <begin position="1"/>
        <end position="13"/>
    </location>
</feature>
<feature type="compositionally biased region" description="Polar residues" evidence="1">
    <location>
        <begin position="14"/>
        <end position="24"/>
    </location>
</feature>
<reference evidence="2 3" key="1">
    <citation type="journal article" date="2011" name="Proc. Natl. Acad. Sci. U.S.A.">
        <title>Evolutionary erosion of yeast sex chromosomes by mating-type switching accidents.</title>
        <authorList>
            <person name="Gordon J.L."/>
            <person name="Armisen D."/>
            <person name="Proux-Wera E."/>
            <person name="Oheigeartaigh S.S."/>
            <person name="Byrne K.P."/>
            <person name="Wolfe K.H."/>
        </authorList>
    </citation>
    <scope>NUCLEOTIDE SEQUENCE [LARGE SCALE GENOMIC DNA]</scope>
    <source>
        <strain evidence="3">ATCC 24235 / CBS 4417 / NBRC 1672 / NRRL Y-8282 / UCD 70-5</strain>
    </source>
</reference>
<proteinExistence type="predicted"/>
<sequence>MKGEEADSAKRVESNSVVDSVINNRKTKKNVESRLRTSVDDLKLARKRIKEGKLMKNRGGSAGMEVFVMRSEYEHQTREIKKEAQKNEPSEQLINEIEQENEIETKETLSDDELLEILDQFEIKKNLQRELEVELANLSIQ</sequence>
<dbReference type="AlphaFoldDB" id="G8BTE8"/>
<evidence type="ECO:0000313" key="3">
    <source>
        <dbReference type="Proteomes" id="UP000005666"/>
    </source>
</evidence>
<dbReference type="GeneID" id="11531140"/>